<dbReference type="SUPFAM" id="SSF55144">
    <property type="entry name" value="LigT-like"/>
    <property type="match status" value="1"/>
</dbReference>
<dbReference type="Proteomes" id="UP001204621">
    <property type="component" value="Unassembled WGS sequence"/>
</dbReference>
<name>A0ABT2D2L5_9BURK</name>
<dbReference type="Gene3D" id="3.90.1140.10">
    <property type="entry name" value="Cyclic phosphodiesterase"/>
    <property type="match status" value="1"/>
</dbReference>
<keyword evidence="1" id="KW-0378">Hydrolase</keyword>
<proteinExistence type="predicted"/>
<evidence type="ECO:0000313" key="3">
    <source>
        <dbReference type="Proteomes" id="UP001204621"/>
    </source>
</evidence>
<dbReference type="RefSeq" id="WP_258813652.1">
    <property type="nucleotide sequence ID" value="NZ_JANUGU010000008.1"/>
</dbReference>
<dbReference type="InterPro" id="IPR004175">
    <property type="entry name" value="RNA_CPDase"/>
</dbReference>
<protein>
    <submittedName>
        <fullName evidence="2">RNA 2',3'-cyclic phosphodiesterase</fullName>
    </submittedName>
</protein>
<comment type="caution">
    <text evidence="2">The sequence shown here is derived from an EMBL/GenBank/DDBJ whole genome shotgun (WGS) entry which is preliminary data.</text>
</comment>
<dbReference type="InterPro" id="IPR009097">
    <property type="entry name" value="Cyclic_Pdiesterase"/>
</dbReference>
<accession>A0ABT2D2L5</accession>
<dbReference type="EMBL" id="JANUGU010000008">
    <property type="protein sequence ID" value="MCS0660466.1"/>
    <property type="molecule type" value="Genomic_DNA"/>
</dbReference>
<evidence type="ECO:0000313" key="2">
    <source>
        <dbReference type="EMBL" id="MCS0660466.1"/>
    </source>
</evidence>
<dbReference type="NCBIfam" id="TIGR02258">
    <property type="entry name" value="2_5_ligase"/>
    <property type="match status" value="1"/>
</dbReference>
<dbReference type="PANTHER" id="PTHR35561">
    <property type="entry name" value="RNA 2',3'-CYCLIC PHOSPHODIESTERASE"/>
    <property type="match status" value="1"/>
</dbReference>
<reference evidence="2 3" key="1">
    <citation type="submission" date="2022-08" db="EMBL/GenBank/DDBJ databases">
        <title>Reclassification of Massilia species as members of the genera Telluria, Duganella, Pseudoduganella, Mokoshia gen. nov. and Zemynaea gen. nov. using orthogonal and non-orthogonal genome-based approaches.</title>
        <authorList>
            <person name="Bowman J.P."/>
        </authorList>
    </citation>
    <scope>NUCLEOTIDE SEQUENCE [LARGE SCALE GENOMIC DNA]</scope>
    <source>
        <strain evidence="2 3">JCM 31606</strain>
    </source>
</reference>
<sequence>MDARPASSRLFLALWPEPAVREALRGWRELWSWPRGAAPVAADKLHITLHFLGDHPTARLPELMDGLAVPFTPFQLQLGVPAVWPGGIAVLEPAHQPVELLQLHRHLGQALLDLELTPEARAYKPHVTMARRAAHAGMPAAGAELAWDIDGYCLVESRGGSYTVLTRYS</sequence>
<dbReference type="PANTHER" id="PTHR35561:SF1">
    <property type="entry name" value="RNA 2',3'-CYCLIC PHOSPHODIESTERASE"/>
    <property type="match status" value="1"/>
</dbReference>
<evidence type="ECO:0000256" key="1">
    <source>
        <dbReference type="ARBA" id="ARBA00022801"/>
    </source>
</evidence>
<gene>
    <name evidence="2" type="primary">thpR</name>
    <name evidence="2" type="ORF">NX778_20530</name>
</gene>
<keyword evidence="3" id="KW-1185">Reference proteome</keyword>
<dbReference type="Pfam" id="PF13563">
    <property type="entry name" value="2_5_RNA_ligase2"/>
    <property type="match status" value="1"/>
</dbReference>
<organism evidence="2 3">
    <name type="scientific">Massilia terrae</name>
    <dbReference type="NCBI Taxonomy" id="1811224"/>
    <lineage>
        <taxon>Bacteria</taxon>
        <taxon>Pseudomonadati</taxon>
        <taxon>Pseudomonadota</taxon>
        <taxon>Betaproteobacteria</taxon>
        <taxon>Burkholderiales</taxon>
        <taxon>Oxalobacteraceae</taxon>
        <taxon>Telluria group</taxon>
        <taxon>Massilia</taxon>
    </lineage>
</organism>